<dbReference type="Proteomes" id="UP000694389">
    <property type="component" value="Unassembled WGS sequence"/>
</dbReference>
<dbReference type="InterPro" id="IPR018378">
    <property type="entry name" value="C-type_lectin_CS"/>
</dbReference>
<dbReference type="PANTHER" id="PTHR45713">
    <property type="entry name" value="FTP DOMAIN-CONTAINING PROTEIN"/>
    <property type="match status" value="1"/>
</dbReference>
<dbReference type="Gene3D" id="3.10.100.10">
    <property type="entry name" value="Mannose-Binding Protein A, subunit A"/>
    <property type="match status" value="1"/>
</dbReference>
<dbReference type="PROSITE" id="PS50041">
    <property type="entry name" value="C_TYPE_LECTIN_2"/>
    <property type="match status" value="1"/>
</dbReference>
<evidence type="ECO:0000256" key="4">
    <source>
        <dbReference type="ARBA" id="ARBA00022723"/>
    </source>
</evidence>
<sequence>MNGSQYMWILNGLSLILTSGALAGHLLQNVALNQKATQSSQYGDKVAARAVDGNRDGKSDFCACTNIESDPWWRVDLQNTYKIYAVIITNRNWLESSLDGAEIWIGSSTETNDDKKIRCAIISHIPSRGTFYFPCRAAEGRYVTVLHRGSNKILSLCEVEVYTGYPLANVALKGDAAQSSTLSFATASKAIDGRRNSFYERGSCSHTAEDETNPWWRVDLGGTYIVMSVKVTNRGDCCAERLDGAEIRIGNSQENNGNNNPRQDCCSERLLGAQILIGNSPEINDKNLRCGTISSVQNMSTHTFQCGDIEGRYVTVVIPGEDKILTLCEVEVYASLAEPEAFPPPPPPPPPPPTESMQLSGRTVTVVGDRLCWSDALFYCRHHHWDLLSLRSEEEQSAVEQLLSRSPFPLTDFVWLGLRRYIMRNTWFWMSGDSMKFSKWSYSSAPFHCSYSYYPCGGMAKGERHLWEDQPCEELLNFICESRAEDGAQRVSFNSTRKVLSGD</sequence>
<dbReference type="GO" id="GO:0010185">
    <property type="term" value="P:regulation of cellular defense response"/>
    <property type="evidence" value="ECO:0007669"/>
    <property type="project" value="UniProtKB-ARBA"/>
</dbReference>
<organism evidence="11 12">
    <name type="scientific">Dicentrarchus labrax</name>
    <name type="common">European seabass</name>
    <name type="synonym">Morone labrax</name>
    <dbReference type="NCBI Taxonomy" id="13489"/>
    <lineage>
        <taxon>Eukaryota</taxon>
        <taxon>Metazoa</taxon>
        <taxon>Chordata</taxon>
        <taxon>Craniata</taxon>
        <taxon>Vertebrata</taxon>
        <taxon>Euteleostomi</taxon>
        <taxon>Actinopterygii</taxon>
        <taxon>Neopterygii</taxon>
        <taxon>Teleostei</taxon>
        <taxon>Neoteleostei</taxon>
        <taxon>Acanthomorphata</taxon>
        <taxon>Eupercaria</taxon>
        <taxon>Moronidae</taxon>
        <taxon>Dicentrarchus</taxon>
    </lineage>
</organism>
<evidence type="ECO:0000313" key="12">
    <source>
        <dbReference type="Proteomes" id="UP000694389"/>
    </source>
</evidence>
<dbReference type="SMART" id="SM00034">
    <property type="entry name" value="CLECT"/>
    <property type="match status" value="1"/>
</dbReference>
<reference evidence="11" key="2">
    <citation type="submission" date="2025-09" db="UniProtKB">
        <authorList>
            <consortium name="Ensembl"/>
        </authorList>
    </citation>
    <scope>IDENTIFICATION</scope>
</reference>
<dbReference type="PROSITE" id="PS00615">
    <property type="entry name" value="C_TYPE_LECTIN_1"/>
    <property type="match status" value="1"/>
</dbReference>
<dbReference type="CDD" id="cd00037">
    <property type="entry name" value="CLECT"/>
    <property type="match status" value="1"/>
</dbReference>
<dbReference type="GO" id="GO:0042806">
    <property type="term" value="F:fucose binding"/>
    <property type="evidence" value="ECO:0007669"/>
    <property type="project" value="UniProtKB-ARBA"/>
</dbReference>
<dbReference type="Pfam" id="PF00059">
    <property type="entry name" value="Lectin_C"/>
    <property type="match status" value="1"/>
</dbReference>
<keyword evidence="6" id="KW-0106">Calcium</keyword>
<comment type="subunit">
    <text evidence="3">Homotrimer.</text>
</comment>
<dbReference type="AlphaFoldDB" id="A0A8P4KKM1"/>
<dbReference type="Gene3D" id="2.60.120.260">
    <property type="entry name" value="Galactose-binding domain-like"/>
    <property type="match status" value="3"/>
</dbReference>
<evidence type="ECO:0000256" key="1">
    <source>
        <dbReference type="ARBA" id="ARBA00002219"/>
    </source>
</evidence>
<dbReference type="Pfam" id="PF22633">
    <property type="entry name" value="F5_F8_type_C_2"/>
    <property type="match status" value="2"/>
</dbReference>
<dbReference type="GeneTree" id="ENSGT01060000248575"/>
<evidence type="ECO:0000256" key="9">
    <source>
        <dbReference type="SAM" id="SignalP"/>
    </source>
</evidence>
<dbReference type="InterPro" id="IPR001304">
    <property type="entry name" value="C-type_lectin-like"/>
</dbReference>
<proteinExistence type="inferred from homology"/>
<keyword evidence="12" id="KW-1185">Reference proteome</keyword>
<dbReference type="InterPro" id="IPR016187">
    <property type="entry name" value="CTDL_fold"/>
</dbReference>
<dbReference type="Ensembl" id="ENSDLAT00005082282.1">
    <property type="protein sequence ID" value="ENSDLAP00005078064.1"/>
    <property type="gene ID" value="ENSDLAG00005030338.1"/>
</dbReference>
<feature type="domain" description="C-type lectin" evidence="10">
    <location>
        <begin position="359"/>
        <end position="481"/>
    </location>
</feature>
<keyword evidence="4" id="KW-0479">Metal-binding</keyword>
<feature type="region of interest" description="Disordered" evidence="8">
    <location>
        <begin position="339"/>
        <end position="358"/>
    </location>
</feature>
<evidence type="ECO:0000256" key="6">
    <source>
        <dbReference type="ARBA" id="ARBA00022837"/>
    </source>
</evidence>
<reference evidence="11" key="1">
    <citation type="submission" date="2025-08" db="UniProtKB">
        <authorList>
            <consortium name="Ensembl"/>
        </authorList>
    </citation>
    <scope>IDENTIFICATION</scope>
</reference>
<evidence type="ECO:0000256" key="3">
    <source>
        <dbReference type="ARBA" id="ARBA00011233"/>
    </source>
</evidence>
<dbReference type="GO" id="GO:0001868">
    <property type="term" value="P:regulation of complement activation, lectin pathway"/>
    <property type="evidence" value="ECO:0007669"/>
    <property type="project" value="UniProtKB-ARBA"/>
</dbReference>
<dbReference type="SUPFAM" id="SSF56436">
    <property type="entry name" value="C-type lectin-like"/>
    <property type="match status" value="1"/>
</dbReference>
<keyword evidence="9" id="KW-0732">Signal</keyword>
<feature type="chain" id="PRO_5035729430" description="C-type lectin domain-containing protein" evidence="9">
    <location>
        <begin position="24"/>
        <end position="503"/>
    </location>
</feature>
<dbReference type="GO" id="GO:0046872">
    <property type="term" value="F:metal ion binding"/>
    <property type="evidence" value="ECO:0007669"/>
    <property type="project" value="UniProtKB-KW"/>
</dbReference>
<dbReference type="InterPro" id="IPR008979">
    <property type="entry name" value="Galactose-bd-like_sf"/>
</dbReference>
<keyword evidence="7" id="KW-1015">Disulfide bond</keyword>
<comment type="function">
    <text evidence="1">Acts as a defensive agent. Recognizes blood group fucosylated oligosaccharides including A, B, H and Lewis B-type antigens. Does not recognize Lewis A antigen and has low affinity for monovalent haptens.</text>
</comment>
<dbReference type="InterPro" id="IPR006585">
    <property type="entry name" value="FTP1"/>
</dbReference>
<accession>A0A8P4KKM1</accession>
<feature type="compositionally biased region" description="Pro residues" evidence="8">
    <location>
        <begin position="341"/>
        <end position="354"/>
    </location>
</feature>
<evidence type="ECO:0000256" key="8">
    <source>
        <dbReference type="SAM" id="MobiDB-lite"/>
    </source>
</evidence>
<evidence type="ECO:0000256" key="7">
    <source>
        <dbReference type="ARBA" id="ARBA00023157"/>
    </source>
</evidence>
<dbReference type="InterPro" id="IPR051941">
    <property type="entry name" value="BG_Antigen-Binding_Lectin"/>
</dbReference>
<evidence type="ECO:0000256" key="5">
    <source>
        <dbReference type="ARBA" id="ARBA00022734"/>
    </source>
</evidence>
<dbReference type="SUPFAM" id="SSF49785">
    <property type="entry name" value="Galactose-binding domain-like"/>
    <property type="match status" value="3"/>
</dbReference>
<evidence type="ECO:0000313" key="11">
    <source>
        <dbReference type="Ensembl" id="ENSDLAP00005078064.1"/>
    </source>
</evidence>
<dbReference type="SMART" id="SM00607">
    <property type="entry name" value="FTP"/>
    <property type="match status" value="2"/>
</dbReference>
<keyword evidence="5" id="KW-0430">Lectin</keyword>
<name>A0A8P4KKM1_DICLA</name>
<evidence type="ECO:0000259" key="10">
    <source>
        <dbReference type="PROSITE" id="PS50041"/>
    </source>
</evidence>
<dbReference type="InterPro" id="IPR016186">
    <property type="entry name" value="C-type_lectin-like/link_sf"/>
</dbReference>
<protein>
    <recommendedName>
        <fullName evidence="10">C-type lectin domain-containing protein</fullName>
    </recommendedName>
</protein>
<dbReference type="PANTHER" id="PTHR45713:SF6">
    <property type="entry name" value="F5_8 TYPE C DOMAIN-CONTAINING PROTEIN"/>
    <property type="match status" value="1"/>
</dbReference>
<comment type="similarity">
    <text evidence="2">Belongs to the fucolectin family.</text>
</comment>
<feature type="signal peptide" evidence="9">
    <location>
        <begin position="1"/>
        <end position="23"/>
    </location>
</feature>
<evidence type="ECO:0000256" key="2">
    <source>
        <dbReference type="ARBA" id="ARBA00010147"/>
    </source>
</evidence>